<dbReference type="PANTHER" id="PTHR45138">
    <property type="entry name" value="REGULATORY COMPONENTS OF SENSORY TRANSDUCTION SYSTEM"/>
    <property type="match status" value="1"/>
</dbReference>
<accession>A0A2P7BK71</accession>
<evidence type="ECO:0000256" key="1">
    <source>
        <dbReference type="ARBA" id="ARBA00012528"/>
    </source>
</evidence>
<keyword evidence="3" id="KW-1133">Transmembrane helix</keyword>
<comment type="caution">
    <text evidence="5">The sequence shown here is derived from an EMBL/GenBank/DDBJ whole genome shotgun (WGS) entry which is preliminary data.</text>
</comment>
<keyword evidence="6" id="KW-1185">Reference proteome</keyword>
<evidence type="ECO:0000256" key="2">
    <source>
        <dbReference type="ARBA" id="ARBA00034247"/>
    </source>
</evidence>
<proteinExistence type="predicted"/>
<keyword evidence="3" id="KW-0472">Membrane</keyword>
<feature type="domain" description="GGDEF" evidence="4">
    <location>
        <begin position="307"/>
        <end position="443"/>
    </location>
</feature>
<dbReference type="Proteomes" id="UP000241764">
    <property type="component" value="Unassembled WGS sequence"/>
</dbReference>
<keyword evidence="3" id="KW-0812">Transmembrane</keyword>
<dbReference type="EMBL" id="PGGM01000001">
    <property type="protein sequence ID" value="PSH66825.1"/>
    <property type="molecule type" value="Genomic_DNA"/>
</dbReference>
<dbReference type="SMART" id="SM00267">
    <property type="entry name" value="GGDEF"/>
    <property type="match status" value="1"/>
</dbReference>
<dbReference type="CDD" id="cd01949">
    <property type="entry name" value="GGDEF"/>
    <property type="match status" value="1"/>
</dbReference>
<gene>
    <name evidence="5" type="ORF">CU103_00040</name>
</gene>
<dbReference type="InterPro" id="IPR029787">
    <property type="entry name" value="Nucleotide_cyclase"/>
</dbReference>
<protein>
    <recommendedName>
        <fullName evidence="1">diguanylate cyclase</fullName>
        <ecNumber evidence="1">2.7.7.65</ecNumber>
    </recommendedName>
</protein>
<sequence length="454" mass="50185">MTAQKKGFQISMAAAGRLLIGFVLFYAIVAAGFSIVFLRKIESDARYTQEQQLPLVLSQNRNAIKVERLASLARSIYLAKDRELERQLQLQTHVLAQSFTLDENNELAKGVMDVGASVKRIVAIREQVRRMDYGTGIGPDPAVRAELEEQALETYQSAMRVTDKLSQSMISDAAVLAYGMSGDIQRTARMIQIAWIIILILPVATAVGAIYVVARHIITPINSAIEGLQSIDRHEGRNFKLRRPLFRELSTIYEAIEAYGRVSSDLLRTNSILQALSEEDGLTTLANRRSFEKRLGEEFAKAAQDGTDLAILMVDLDHFKSINDHYGHQMGDTCLKMTANVLRSVCAERECHAARYGGEEFSVVFPGCNLQEAIAEAEKIRLSLSSLIIKTSYDEVIRITASVGVATLKSGKFETSSQLLENADKALYLAKHSGRNIVKSLPSSGRTDLKSIPA</sequence>
<evidence type="ECO:0000259" key="4">
    <source>
        <dbReference type="PROSITE" id="PS50887"/>
    </source>
</evidence>
<dbReference type="Pfam" id="PF00990">
    <property type="entry name" value="GGDEF"/>
    <property type="match status" value="1"/>
</dbReference>
<evidence type="ECO:0000313" key="5">
    <source>
        <dbReference type="EMBL" id="PSH66825.1"/>
    </source>
</evidence>
<dbReference type="InterPro" id="IPR000160">
    <property type="entry name" value="GGDEF_dom"/>
</dbReference>
<evidence type="ECO:0000256" key="3">
    <source>
        <dbReference type="SAM" id="Phobius"/>
    </source>
</evidence>
<dbReference type="GO" id="GO:0052621">
    <property type="term" value="F:diguanylate cyclase activity"/>
    <property type="evidence" value="ECO:0007669"/>
    <property type="project" value="UniProtKB-EC"/>
</dbReference>
<organism evidence="5 6">
    <name type="scientific">Phyllobacterium sophorae</name>
    <dbReference type="NCBI Taxonomy" id="1520277"/>
    <lineage>
        <taxon>Bacteria</taxon>
        <taxon>Pseudomonadati</taxon>
        <taxon>Pseudomonadota</taxon>
        <taxon>Alphaproteobacteria</taxon>
        <taxon>Hyphomicrobiales</taxon>
        <taxon>Phyllobacteriaceae</taxon>
        <taxon>Phyllobacterium</taxon>
    </lineage>
</organism>
<dbReference type="InterPro" id="IPR050469">
    <property type="entry name" value="Diguanylate_Cyclase"/>
</dbReference>
<dbReference type="EC" id="2.7.7.65" evidence="1"/>
<evidence type="ECO:0000313" key="6">
    <source>
        <dbReference type="Proteomes" id="UP000241764"/>
    </source>
</evidence>
<dbReference type="RefSeq" id="WP_106661901.1">
    <property type="nucleotide sequence ID" value="NZ_PGGM01000001.1"/>
</dbReference>
<dbReference type="PANTHER" id="PTHR45138:SF9">
    <property type="entry name" value="DIGUANYLATE CYCLASE DGCM-RELATED"/>
    <property type="match status" value="1"/>
</dbReference>
<dbReference type="NCBIfam" id="TIGR00254">
    <property type="entry name" value="GGDEF"/>
    <property type="match status" value="1"/>
</dbReference>
<dbReference type="SUPFAM" id="SSF55073">
    <property type="entry name" value="Nucleotide cyclase"/>
    <property type="match status" value="1"/>
</dbReference>
<dbReference type="PROSITE" id="PS50887">
    <property type="entry name" value="GGDEF"/>
    <property type="match status" value="1"/>
</dbReference>
<dbReference type="Gene3D" id="3.30.70.270">
    <property type="match status" value="1"/>
</dbReference>
<feature type="transmembrane region" description="Helical" evidence="3">
    <location>
        <begin position="18"/>
        <end position="38"/>
    </location>
</feature>
<comment type="catalytic activity">
    <reaction evidence="2">
        <text>2 GTP = 3',3'-c-di-GMP + 2 diphosphate</text>
        <dbReference type="Rhea" id="RHEA:24898"/>
        <dbReference type="ChEBI" id="CHEBI:33019"/>
        <dbReference type="ChEBI" id="CHEBI:37565"/>
        <dbReference type="ChEBI" id="CHEBI:58805"/>
        <dbReference type="EC" id="2.7.7.65"/>
    </reaction>
</comment>
<dbReference type="AlphaFoldDB" id="A0A2P7BK71"/>
<reference evidence="6" key="1">
    <citation type="submission" date="2017-11" db="EMBL/GenBank/DDBJ databases">
        <authorList>
            <person name="Kuznetsova I."/>
            <person name="Sazanova A."/>
            <person name="Chirak E."/>
            <person name="Safronova V."/>
            <person name="Willems A."/>
        </authorList>
    </citation>
    <scope>NUCLEOTIDE SEQUENCE [LARGE SCALE GENOMIC DNA]</scope>
    <source>
        <strain evidence="6">CCBAU 03422</strain>
    </source>
</reference>
<dbReference type="FunFam" id="3.30.70.270:FF:000001">
    <property type="entry name" value="Diguanylate cyclase domain protein"/>
    <property type="match status" value="1"/>
</dbReference>
<feature type="transmembrane region" description="Helical" evidence="3">
    <location>
        <begin position="193"/>
        <end position="214"/>
    </location>
</feature>
<dbReference type="OrthoDB" id="9812260at2"/>
<name>A0A2P7BK71_9HYPH</name>
<dbReference type="InterPro" id="IPR043128">
    <property type="entry name" value="Rev_trsase/Diguanyl_cyclase"/>
</dbReference>